<evidence type="ECO:0000313" key="3">
    <source>
        <dbReference type="Proteomes" id="UP000664578"/>
    </source>
</evidence>
<comment type="caution">
    <text evidence="2">The sequence shown here is derived from an EMBL/GenBank/DDBJ whole genome shotgun (WGS) entry which is preliminary data.</text>
</comment>
<proteinExistence type="predicted"/>
<gene>
    <name evidence="2" type="ORF">JF537_05790</name>
</gene>
<evidence type="ECO:0000313" key="2">
    <source>
        <dbReference type="EMBL" id="MBN8251094.1"/>
    </source>
</evidence>
<dbReference type="Pfam" id="PF01844">
    <property type="entry name" value="HNH"/>
    <property type="match status" value="1"/>
</dbReference>
<dbReference type="AlphaFoldDB" id="A0A8I1ME68"/>
<reference evidence="2" key="1">
    <citation type="submission" date="2020-12" db="EMBL/GenBank/DDBJ databases">
        <title>PHA producing bacteria isolated from mangrove.</title>
        <authorList>
            <person name="Zheng W."/>
            <person name="Yu S."/>
            <person name="Huang Y."/>
        </authorList>
    </citation>
    <scope>NUCLEOTIDE SEQUENCE</scope>
    <source>
        <strain evidence="2">GN22-4</strain>
    </source>
</reference>
<keyword evidence="2" id="KW-0255">Endonuclease</keyword>
<feature type="domain" description="HNH nuclease" evidence="1">
    <location>
        <begin position="189"/>
        <end position="247"/>
    </location>
</feature>
<organism evidence="2 3">
    <name type="scientific">Priestia flexa</name>
    <dbReference type="NCBI Taxonomy" id="86664"/>
    <lineage>
        <taxon>Bacteria</taxon>
        <taxon>Bacillati</taxon>
        <taxon>Bacillota</taxon>
        <taxon>Bacilli</taxon>
        <taxon>Bacillales</taxon>
        <taxon>Bacillaceae</taxon>
        <taxon>Priestia</taxon>
    </lineage>
</organism>
<dbReference type="RefSeq" id="WP_206782301.1">
    <property type="nucleotide sequence ID" value="NZ_JAEMWV010000002.1"/>
</dbReference>
<dbReference type="Gene3D" id="1.10.30.50">
    <property type="match status" value="1"/>
</dbReference>
<dbReference type="InterPro" id="IPR002711">
    <property type="entry name" value="HNH"/>
</dbReference>
<dbReference type="GO" id="GO:0008270">
    <property type="term" value="F:zinc ion binding"/>
    <property type="evidence" value="ECO:0007669"/>
    <property type="project" value="InterPro"/>
</dbReference>
<keyword evidence="2" id="KW-0540">Nuclease</keyword>
<protein>
    <submittedName>
        <fullName evidence="2">HNH endonuclease</fullName>
    </submittedName>
</protein>
<sequence>MEVINKHMWEGNAAIQLASQVILELDGLNDLNLINWIDYYNIDVMDFCAKPNKSTLLHEYIKDIDYFHLEYLLDKHFPMTVINNLTPILDFFGLDYSSIGESIGLIDIDILDDSSDKAEEYARLLLKFYVENLSSVIVNEAFTILFMNKNFLFKFNSQLSEAIRELKVTDYPKLLKKDGVIKRVDFPSWLKKGVTYRDKGRCQLCGTDLTRIFQNDNPENYDHIIPLELNGSNDPTNIQLTCEKCNKGKGARNKNYVNSFSAFWNL</sequence>
<dbReference type="Proteomes" id="UP000664578">
    <property type="component" value="Unassembled WGS sequence"/>
</dbReference>
<dbReference type="GO" id="GO:0003676">
    <property type="term" value="F:nucleic acid binding"/>
    <property type="evidence" value="ECO:0007669"/>
    <property type="project" value="InterPro"/>
</dbReference>
<accession>A0A8I1ME68</accession>
<evidence type="ECO:0000259" key="1">
    <source>
        <dbReference type="SMART" id="SM00507"/>
    </source>
</evidence>
<dbReference type="SMART" id="SM00507">
    <property type="entry name" value="HNHc"/>
    <property type="match status" value="1"/>
</dbReference>
<dbReference type="EMBL" id="JAEMWV010000002">
    <property type="protein sequence ID" value="MBN8251094.1"/>
    <property type="molecule type" value="Genomic_DNA"/>
</dbReference>
<dbReference type="InterPro" id="IPR003615">
    <property type="entry name" value="HNH_nuc"/>
</dbReference>
<name>A0A8I1ME68_9BACI</name>
<dbReference type="CDD" id="cd00085">
    <property type="entry name" value="HNHc"/>
    <property type="match status" value="1"/>
</dbReference>
<keyword evidence="2" id="KW-0378">Hydrolase</keyword>
<dbReference type="GO" id="GO:0004519">
    <property type="term" value="F:endonuclease activity"/>
    <property type="evidence" value="ECO:0007669"/>
    <property type="project" value="UniProtKB-KW"/>
</dbReference>